<evidence type="ECO:0000313" key="2">
    <source>
        <dbReference type="Proteomes" id="UP000228552"/>
    </source>
</evidence>
<dbReference type="AlphaFoldDB" id="A0AAD0AJY0"/>
<gene>
    <name evidence="1" type="ORF">CTM74_01630</name>
</gene>
<dbReference type="EMBL" id="CP024700">
    <property type="protein sequence ID" value="ATV60661.1"/>
    <property type="molecule type" value="Genomic_DNA"/>
</dbReference>
<protein>
    <submittedName>
        <fullName evidence="1">Uncharacterized protein</fullName>
    </submittedName>
</protein>
<dbReference type="RefSeq" id="WP_099986417.1">
    <property type="nucleotide sequence ID" value="NZ_CP024700.1"/>
</dbReference>
<accession>A0AAD0AJY0</accession>
<reference evidence="1 2" key="1">
    <citation type="submission" date="2017-11" db="EMBL/GenBank/DDBJ databases">
        <title>Genome sequencing of Fusobacterium periodonticum KCOM 1263.</title>
        <authorList>
            <person name="Kook J.-K."/>
            <person name="Park S.-N."/>
            <person name="Lim Y.K."/>
        </authorList>
    </citation>
    <scope>NUCLEOTIDE SEQUENCE [LARGE SCALE GENOMIC DNA]</scope>
    <source>
        <strain evidence="1 2">KCOM 1263</strain>
    </source>
</reference>
<sequence>MDTKKIAELIDKERRLQFDQQSKYMDTLGLPRQNYAAIMKRLKKDNSQVSFNLINALLKPLGYKLDIVKTT</sequence>
<proteinExistence type="predicted"/>
<name>A0AAD0AJY0_9FUSO</name>
<keyword evidence="2" id="KW-1185">Reference proteome</keyword>
<dbReference type="Proteomes" id="UP000228552">
    <property type="component" value="Chromosome"/>
</dbReference>
<organism evidence="1 2">
    <name type="scientific">Fusobacterium pseudoperiodonticum</name>
    <dbReference type="NCBI Taxonomy" id="2663009"/>
    <lineage>
        <taxon>Bacteria</taxon>
        <taxon>Fusobacteriati</taxon>
        <taxon>Fusobacteriota</taxon>
        <taxon>Fusobacteriia</taxon>
        <taxon>Fusobacteriales</taxon>
        <taxon>Fusobacteriaceae</taxon>
        <taxon>Fusobacterium</taxon>
    </lineage>
</organism>
<evidence type="ECO:0000313" key="1">
    <source>
        <dbReference type="EMBL" id="ATV60661.1"/>
    </source>
</evidence>